<evidence type="ECO:0000313" key="3">
    <source>
        <dbReference type="EMBL" id="GEN46670.1"/>
    </source>
</evidence>
<reference evidence="3 4" key="1">
    <citation type="submission" date="2019-07" db="EMBL/GenBank/DDBJ databases">
        <title>Whole genome shotgun sequence of Alkalibacillus haloalkaliphilus NBRC 103110.</title>
        <authorList>
            <person name="Hosoyama A."/>
            <person name="Uohara A."/>
            <person name="Ohji S."/>
            <person name="Ichikawa N."/>
        </authorList>
    </citation>
    <scope>NUCLEOTIDE SEQUENCE [LARGE SCALE GENOMIC DNA]</scope>
    <source>
        <strain evidence="3 4">NBRC 103110</strain>
    </source>
</reference>
<dbReference type="GO" id="GO:0016757">
    <property type="term" value="F:glycosyltransferase activity"/>
    <property type="evidence" value="ECO:0007669"/>
    <property type="project" value="InterPro"/>
</dbReference>
<feature type="domain" description="Glycosyl transferase family 1" evidence="1">
    <location>
        <begin position="179"/>
        <end position="339"/>
    </location>
</feature>
<dbReference type="PANTHER" id="PTHR12526">
    <property type="entry name" value="GLYCOSYLTRANSFERASE"/>
    <property type="match status" value="1"/>
</dbReference>
<sequence length="365" mass="41365">MRVLIVSNSINGIYNFREELVDSLLLEGYEVLIAAPEDEKTSYFEDKGCKCLITPINRRGTNPFTDFKLLLRYFRMIKKHKPNVILTYTIKPNVYGGLASRLCKVPYITNVTGLGTSIESGKLIRKLSLFLYKIGLKGANYVFFQNKSNMNYFVNKKIVDKKYGLLPGSGVNLMKHSFKSYPNHTSSIRFVFIGRVMKAKGVNELLEAMKIIKVNYPNVCLDIIGGKEENFNYLLDDLEERGIINYHGRQEDVRPYIKRSHALINPSYHEGMSNVLLEAASAGRPILASDVPGCKEALDQGVSGFTFEVKNVNSLVGSLTKFIELSFEEKKTMGVKARHKMEEEFDRNLIVNAYLKEINKAVNTV</sequence>
<dbReference type="EMBL" id="BJYA01000017">
    <property type="protein sequence ID" value="GEN46670.1"/>
    <property type="molecule type" value="Genomic_DNA"/>
</dbReference>
<dbReference type="AlphaFoldDB" id="A0A511W6E6"/>
<protein>
    <submittedName>
        <fullName evidence="3">Glycosyl transferase</fullName>
    </submittedName>
</protein>
<dbReference type="CDD" id="cd03808">
    <property type="entry name" value="GT4_CapM-like"/>
    <property type="match status" value="1"/>
</dbReference>
<evidence type="ECO:0000313" key="4">
    <source>
        <dbReference type="Proteomes" id="UP000321440"/>
    </source>
</evidence>
<name>A0A511W6E6_9BACI</name>
<dbReference type="InterPro" id="IPR001296">
    <property type="entry name" value="Glyco_trans_1"/>
</dbReference>
<dbReference type="SUPFAM" id="SSF53756">
    <property type="entry name" value="UDP-Glycosyltransferase/glycogen phosphorylase"/>
    <property type="match status" value="1"/>
</dbReference>
<comment type="caution">
    <text evidence="3">The sequence shown here is derived from an EMBL/GenBank/DDBJ whole genome shotgun (WGS) entry which is preliminary data.</text>
</comment>
<keyword evidence="4" id="KW-1185">Reference proteome</keyword>
<organism evidence="3 4">
    <name type="scientific">Alkalibacillus haloalkaliphilus</name>
    <dbReference type="NCBI Taxonomy" id="94136"/>
    <lineage>
        <taxon>Bacteria</taxon>
        <taxon>Bacillati</taxon>
        <taxon>Bacillota</taxon>
        <taxon>Bacilli</taxon>
        <taxon>Bacillales</taxon>
        <taxon>Bacillaceae</taxon>
        <taxon>Alkalibacillus</taxon>
    </lineage>
</organism>
<feature type="domain" description="Glycosyltransferase subfamily 4-like N-terminal" evidence="2">
    <location>
        <begin position="18"/>
        <end position="146"/>
    </location>
</feature>
<gene>
    <name evidence="3" type="primary">rfaG</name>
    <name evidence="3" type="ORF">AHA02nite_24460</name>
</gene>
<dbReference type="Pfam" id="PF13477">
    <property type="entry name" value="Glyco_trans_4_2"/>
    <property type="match status" value="1"/>
</dbReference>
<dbReference type="InterPro" id="IPR028098">
    <property type="entry name" value="Glyco_trans_4-like_N"/>
</dbReference>
<dbReference type="Gene3D" id="3.40.50.2000">
    <property type="entry name" value="Glycogen Phosphorylase B"/>
    <property type="match status" value="2"/>
</dbReference>
<dbReference type="Pfam" id="PF00534">
    <property type="entry name" value="Glycos_transf_1"/>
    <property type="match status" value="1"/>
</dbReference>
<keyword evidence="3" id="KW-0808">Transferase</keyword>
<proteinExistence type="predicted"/>
<evidence type="ECO:0000259" key="2">
    <source>
        <dbReference type="Pfam" id="PF13477"/>
    </source>
</evidence>
<dbReference type="PANTHER" id="PTHR12526:SF630">
    <property type="entry name" value="GLYCOSYLTRANSFERASE"/>
    <property type="match status" value="1"/>
</dbReference>
<dbReference type="Proteomes" id="UP000321440">
    <property type="component" value="Unassembled WGS sequence"/>
</dbReference>
<dbReference type="RefSeq" id="WP_246118859.1">
    <property type="nucleotide sequence ID" value="NZ_BJYA01000017.1"/>
</dbReference>
<accession>A0A511W6E6</accession>
<evidence type="ECO:0000259" key="1">
    <source>
        <dbReference type="Pfam" id="PF00534"/>
    </source>
</evidence>